<organism evidence="3 4">
    <name type="scientific">Tessaracoccus lacteus</name>
    <dbReference type="NCBI Taxonomy" id="3041766"/>
    <lineage>
        <taxon>Bacteria</taxon>
        <taxon>Bacillati</taxon>
        <taxon>Actinomycetota</taxon>
        <taxon>Actinomycetes</taxon>
        <taxon>Propionibacteriales</taxon>
        <taxon>Propionibacteriaceae</taxon>
        <taxon>Tessaracoccus</taxon>
    </lineage>
</organism>
<dbReference type="RefSeq" id="WP_281145089.1">
    <property type="nucleotide sequence ID" value="NZ_CP123967.1"/>
</dbReference>
<evidence type="ECO:0000313" key="4">
    <source>
        <dbReference type="Proteomes" id="UP001244136"/>
    </source>
</evidence>
<accession>A0ABY8PYL9</accession>
<protein>
    <submittedName>
        <fullName evidence="3">Uncharacterized protein</fullName>
    </submittedName>
</protein>
<evidence type="ECO:0000256" key="2">
    <source>
        <dbReference type="SAM" id="SignalP"/>
    </source>
</evidence>
<keyword evidence="2" id="KW-0732">Signal</keyword>
<dbReference type="PROSITE" id="PS51257">
    <property type="entry name" value="PROKAR_LIPOPROTEIN"/>
    <property type="match status" value="1"/>
</dbReference>
<feature type="chain" id="PRO_5046801756" evidence="2">
    <location>
        <begin position="28"/>
        <end position="195"/>
    </location>
</feature>
<keyword evidence="4" id="KW-1185">Reference proteome</keyword>
<gene>
    <name evidence="3" type="ORF">QH948_00785</name>
</gene>
<feature type="compositionally biased region" description="Polar residues" evidence="1">
    <location>
        <begin position="25"/>
        <end position="35"/>
    </location>
</feature>
<reference evidence="3 4" key="1">
    <citation type="journal article" date="2008" name="Int. J. Syst. Evol. Microbiol.">
        <title>Tessaracoccus flavescens sp. nov., isolated from marine sediment.</title>
        <authorList>
            <person name="Lee D.W."/>
            <person name="Lee S.D."/>
        </authorList>
    </citation>
    <scope>NUCLEOTIDE SEQUENCE [LARGE SCALE GENOMIC DNA]</scope>
    <source>
        <strain evidence="3 4">T21</strain>
    </source>
</reference>
<evidence type="ECO:0000313" key="3">
    <source>
        <dbReference type="EMBL" id="WGT47356.1"/>
    </source>
</evidence>
<dbReference type="Proteomes" id="UP001244136">
    <property type="component" value="Chromosome"/>
</dbReference>
<sequence>MSVRRIIITIAVVACALLVGCSTPSRTPGSVATTASPPPATQSWEGPVPTDTGSPDTPSAAPSPTPPRSGGTPVSRGRFQDAESGTYYFVSPSGNLHCAIDTFEAQPAAACQSDAPVANLRDCPDSPVVAFSPDRGAATGCTEGRPFYGGDRVLEYGQSLTVESLTCSSRSTGITCLDDDGRGFTAARAGFIVWG</sequence>
<proteinExistence type="predicted"/>
<name>A0ABY8PYL9_9ACTN</name>
<feature type="region of interest" description="Disordered" evidence="1">
    <location>
        <begin position="25"/>
        <end position="77"/>
    </location>
</feature>
<dbReference type="EMBL" id="CP123967">
    <property type="protein sequence ID" value="WGT47356.1"/>
    <property type="molecule type" value="Genomic_DNA"/>
</dbReference>
<evidence type="ECO:0000256" key="1">
    <source>
        <dbReference type="SAM" id="MobiDB-lite"/>
    </source>
</evidence>
<feature type="signal peptide" evidence="2">
    <location>
        <begin position="1"/>
        <end position="27"/>
    </location>
</feature>